<dbReference type="SUPFAM" id="SSF88713">
    <property type="entry name" value="Glycoside hydrolase/deacetylase"/>
    <property type="match status" value="1"/>
</dbReference>
<dbReference type="InterPro" id="IPR006837">
    <property type="entry name" value="Divergent_DAC"/>
</dbReference>
<dbReference type="Gene3D" id="3.20.20.370">
    <property type="entry name" value="Glycoside hydrolase/deacetylase"/>
    <property type="match status" value="1"/>
</dbReference>
<keyword evidence="3" id="KW-1185">Reference proteome</keyword>
<dbReference type="EMBL" id="JAQQKV010000002">
    <property type="protein sequence ID" value="MDC7676934.1"/>
    <property type="molecule type" value="Genomic_DNA"/>
</dbReference>
<evidence type="ECO:0000313" key="2">
    <source>
        <dbReference type="EMBL" id="MDC7676934.1"/>
    </source>
</evidence>
<evidence type="ECO:0000313" key="3">
    <source>
        <dbReference type="Proteomes" id="UP001218579"/>
    </source>
</evidence>
<proteinExistence type="predicted"/>
<reference evidence="2 3" key="1">
    <citation type="submission" date="2023-01" db="EMBL/GenBank/DDBJ databases">
        <title>Novel species of the genus Asticcacaulis isolated from rivers.</title>
        <authorList>
            <person name="Lu H."/>
        </authorList>
    </citation>
    <scope>NUCLEOTIDE SEQUENCE [LARGE SCALE GENOMIC DNA]</scope>
    <source>
        <strain evidence="2 3">LKC15W</strain>
    </source>
</reference>
<keyword evidence="1" id="KW-0812">Transmembrane</keyword>
<dbReference type="InterPro" id="IPR011330">
    <property type="entry name" value="Glyco_hydro/deAcase_b/a-brl"/>
</dbReference>
<dbReference type="PANTHER" id="PTHR30105">
    <property type="entry name" value="UNCHARACTERIZED YIBQ-RELATED"/>
    <property type="match status" value="1"/>
</dbReference>
<keyword evidence="1" id="KW-1133">Transmembrane helix</keyword>
<comment type="caution">
    <text evidence="2">The sequence shown here is derived from an EMBL/GenBank/DDBJ whole genome shotgun (WGS) entry which is preliminary data.</text>
</comment>
<name>A0ABT5HL14_9CAUL</name>
<dbReference type="CDD" id="cd10936">
    <property type="entry name" value="CE4_DAC2"/>
    <property type="match status" value="1"/>
</dbReference>
<feature type="transmembrane region" description="Helical" evidence="1">
    <location>
        <begin position="42"/>
        <end position="62"/>
    </location>
</feature>
<sequence>MFAKFKATSGAAGSVFGKTPRKPGLDLKAKLVPILTTLNKPYVAPALALMVFLGLGATFIALSSDPDAGSPSIRVKMPKEKPATTAAHLTDTPVAPSGADAFTIDSLGLFSDAPVSVLDANGQPVDNRAVITLPGSDGGTVNAPKLSAQPLPPAPIAGLSQPSPQGPLPAIGPNGQTPAQGYARPFRSDGRPMVALIVGGLGINPATTKAAIEQLPADVTLSFVPYADNLQTWIDLARAQGHEVLIEVPMQPVNYPDNDTGPDTLLINARADDLNLRLNKVLGRATGYFGITNYQGSAFLKDRTGVGALTGSLRARGLAFIDDGQGRAIDGAAATMPRASADRIIDQSLTAAAIQAQLAGLETAAKSRGQALGTGFAYPVTVATAIKWTQTLNQKGLQLAPASAITRR</sequence>
<accession>A0ABT5HL14</accession>
<dbReference type="RefSeq" id="WP_272745247.1">
    <property type="nucleotide sequence ID" value="NZ_JAQQKV010000002.1"/>
</dbReference>
<dbReference type="Pfam" id="PF04748">
    <property type="entry name" value="Polysacc_deac_2"/>
    <property type="match status" value="1"/>
</dbReference>
<keyword evidence="1" id="KW-0472">Membrane</keyword>
<protein>
    <submittedName>
        <fullName evidence="2">Divergent polysaccharide deacetylase family protein</fullName>
    </submittedName>
</protein>
<organism evidence="2 3">
    <name type="scientific">Asticcacaulis machinosus</name>
    <dbReference type="NCBI Taxonomy" id="2984211"/>
    <lineage>
        <taxon>Bacteria</taxon>
        <taxon>Pseudomonadati</taxon>
        <taxon>Pseudomonadota</taxon>
        <taxon>Alphaproteobacteria</taxon>
        <taxon>Caulobacterales</taxon>
        <taxon>Caulobacteraceae</taxon>
        <taxon>Asticcacaulis</taxon>
    </lineage>
</organism>
<dbReference type="PANTHER" id="PTHR30105:SF2">
    <property type="entry name" value="DIVERGENT POLYSACCHARIDE DEACETYLASE SUPERFAMILY"/>
    <property type="match status" value="1"/>
</dbReference>
<evidence type="ECO:0000256" key="1">
    <source>
        <dbReference type="SAM" id="Phobius"/>
    </source>
</evidence>
<dbReference type="Proteomes" id="UP001218579">
    <property type="component" value="Unassembled WGS sequence"/>
</dbReference>
<gene>
    <name evidence="2" type="ORF">PQU98_12375</name>
</gene>